<dbReference type="InterPro" id="IPR010982">
    <property type="entry name" value="Lambda_DNA-bd_dom_sf"/>
</dbReference>
<dbReference type="Pfam" id="PF13443">
    <property type="entry name" value="HTH_26"/>
    <property type="match status" value="1"/>
</dbReference>
<accession>A0A3E2NCS1</accession>
<sequence length="72" mass="8596">MIDYSPFWETLEKSSETWYTLTKKHHLSDSTLFRLKHNKFVSMKTINDLCRILNCNIEDIARYIPSDSDQIL</sequence>
<protein>
    <submittedName>
        <fullName evidence="2">XRE family transcriptional regulator</fullName>
    </submittedName>
</protein>
<evidence type="ECO:0000313" key="2">
    <source>
        <dbReference type="EMBL" id="RFZ78808.1"/>
    </source>
</evidence>
<gene>
    <name evidence="2" type="ORF">DS742_11920</name>
</gene>
<evidence type="ECO:0000313" key="3">
    <source>
        <dbReference type="Proteomes" id="UP000260680"/>
    </source>
</evidence>
<dbReference type="Proteomes" id="UP000260680">
    <property type="component" value="Unassembled WGS sequence"/>
</dbReference>
<comment type="caution">
    <text evidence="2">The sequence shown here is derived from an EMBL/GenBank/DDBJ whole genome shotgun (WGS) entry which is preliminary data.</text>
</comment>
<name>A0A3E2NCS1_9FIRM</name>
<proteinExistence type="predicted"/>
<organism evidence="2 3">
    <name type="scientific">Lacrimispora amygdalina</name>
    <dbReference type="NCBI Taxonomy" id="253257"/>
    <lineage>
        <taxon>Bacteria</taxon>
        <taxon>Bacillati</taxon>
        <taxon>Bacillota</taxon>
        <taxon>Clostridia</taxon>
        <taxon>Lachnospirales</taxon>
        <taxon>Lachnospiraceae</taxon>
        <taxon>Lacrimispora</taxon>
    </lineage>
</organism>
<dbReference type="SUPFAM" id="SSF47413">
    <property type="entry name" value="lambda repressor-like DNA-binding domains"/>
    <property type="match status" value="1"/>
</dbReference>
<dbReference type="RefSeq" id="WP_117417234.1">
    <property type="nucleotide sequence ID" value="NZ_QOHO01000031.1"/>
</dbReference>
<dbReference type="AlphaFoldDB" id="A0A3E2NCS1"/>
<dbReference type="OrthoDB" id="9807880at2"/>
<dbReference type="InterPro" id="IPR001387">
    <property type="entry name" value="Cro/C1-type_HTH"/>
</dbReference>
<dbReference type="EMBL" id="QOHO01000031">
    <property type="protein sequence ID" value="RFZ78808.1"/>
    <property type="molecule type" value="Genomic_DNA"/>
</dbReference>
<feature type="domain" description="HTH cro/C1-type" evidence="1">
    <location>
        <begin position="11"/>
        <end position="65"/>
    </location>
</feature>
<dbReference type="GO" id="GO:0003677">
    <property type="term" value="F:DNA binding"/>
    <property type="evidence" value="ECO:0007669"/>
    <property type="project" value="InterPro"/>
</dbReference>
<evidence type="ECO:0000259" key="1">
    <source>
        <dbReference type="Pfam" id="PF13443"/>
    </source>
</evidence>
<reference evidence="2 3" key="1">
    <citation type="submission" date="2018-07" db="EMBL/GenBank/DDBJ databases">
        <title>New species, Clostridium PI-S10-A1B.</title>
        <authorList>
            <person name="Krishna G."/>
            <person name="Summeta K."/>
            <person name="Shikha S."/>
            <person name="Prabhu P.B."/>
            <person name="Suresh K."/>
        </authorList>
    </citation>
    <scope>NUCLEOTIDE SEQUENCE [LARGE SCALE GENOMIC DNA]</scope>
    <source>
        <strain evidence="2 3">PI-S10-A1B</strain>
    </source>
</reference>